<accession>A0ABP0JPR2</accession>
<organism evidence="1 2">
    <name type="scientific">Durusdinium trenchii</name>
    <dbReference type="NCBI Taxonomy" id="1381693"/>
    <lineage>
        <taxon>Eukaryota</taxon>
        <taxon>Sar</taxon>
        <taxon>Alveolata</taxon>
        <taxon>Dinophyceae</taxon>
        <taxon>Suessiales</taxon>
        <taxon>Symbiodiniaceae</taxon>
        <taxon>Durusdinium</taxon>
    </lineage>
</organism>
<comment type="caution">
    <text evidence="1">The sequence shown here is derived from an EMBL/GenBank/DDBJ whole genome shotgun (WGS) entry which is preliminary data.</text>
</comment>
<evidence type="ECO:0000313" key="2">
    <source>
        <dbReference type="Proteomes" id="UP001642484"/>
    </source>
</evidence>
<evidence type="ECO:0000313" key="1">
    <source>
        <dbReference type="EMBL" id="CAK9016324.1"/>
    </source>
</evidence>
<protein>
    <submittedName>
        <fullName evidence="1">Uncharacterized protein</fullName>
    </submittedName>
</protein>
<dbReference type="EMBL" id="CAXAMN010006058">
    <property type="protein sequence ID" value="CAK9016324.1"/>
    <property type="molecule type" value="Genomic_DNA"/>
</dbReference>
<reference evidence="1 2" key="1">
    <citation type="submission" date="2024-02" db="EMBL/GenBank/DDBJ databases">
        <authorList>
            <person name="Chen Y."/>
            <person name="Shah S."/>
            <person name="Dougan E. K."/>
            <person name="Thang M."/>
            <person name="Chan C."/>
        </authorList>
    </citation>
    <scope>NUCLEOTIDE SEQUENCE [LARGE SCALE GENOMIC DNA]</scope>
</reference>
<gene>
    <name evidence="1" type="ORF">CCMP2556_LOCUS12456</name>
</gene>
<dbReference type="Proteomes" id="UP001642484">
    <property type="component" value="Unassembled WGS sequence"/>
</dbReference>
<feature type="non-terminal residue" evidence="1">
    <location>
        <position position="1"/>
    </location>
</feature>
<keyword evidence="2" id="KW-1185">Reference proteome</keyword>
<sequence length="158" mass="17527">ERHKKRRRAEHTKEFQQSLAKVTVRHKRVIPVSAVSQKQVPGFGCGEGVAGGAFCLGVGLHSLGLACLAGCAVTCLQFGRWLQRQFVPFVNDYNAQAWEDATKEPTQVFARQHVQAKADNGRRMPFCVVAEVQGRCNIMVAAVELESDHNKNDKHNLC</sequence>
<proteinExistence type="predicted"/>
<name>A0ABP0JPR2_9DINO</name>